<dbReference type="PANTHER" id="PTHR45790:SF3">
    <property type="entry name" value="S-ADENOSYL-L-METHIONINE-DEPENDENT UROPORPHYRINOGEN III METHYLTRANSFERASE, CHLOROPLASTIC"/>
    <property type="match status" value="1"/>
</dbReference>
<evidence type="ECO:0000256" key="2">
    <source>
        <dbReference type="ARBA" id="ARBA00022603"/>
    </source>
</evidence>
<dbReference type="GO" id="GO:0019354">
    <property type="term" value="P:siroheme biosynthetic process"/>
    <property type="evidence" value="ECO:0007669"/>
    <property type="project" value="InterPro"/>
</dbReference>
<dbReference type="InterPro" id="IPR050161">
    <property type="entry name" value="Siro_Cobalamin_biosynth"/>
</dbReference>
<keyword evidence="5" id="KW-0627">Porphyrin biosynthesis</keyword>
<dbReference type="Proteomes" id="UP000285376">
    <property type="component" value="Unassembled WGS sequence"/>
</dbReference>
<dbReference type="FunFam" id="3.40.1010.10:FF:000001">
    <property type="entry name" value="Siroheme synthase"/>
    <property type="match status" value="1"/>
</dbReference>
<sequence length="260" mass="27369">MNDPRPGTVVIVGGGPGALDLLTLRALRELERADVIVADRLGPTDQLDELGLDAEIVPVGKTPHHHPVPQHEINDILVREARAGRRVVRLKGGDPYLLGRGGEEVLHCREHGIDVDVVPGVTSALSAPLAGGIPVTHRGVSAGMLVLSGHDELAVPALVAWPHTIVILMGMRRLGELTASLVREGKDASTPVGVVHSAWTPQQQVVKGTLADIAEQCLTRGVGNPSVIVIGEVVTVLPDAEIAQVASESVARDRVREPCA</sequence>
<feature type="domain" description="Tetrapyrrole methylase" evidence="6">
    <location>
        <begin position="8"/>
        <end position="213"/>
    </location>
</feature>
<dbReference type="NCBIfam" id="NF004790">
    <property type="entry name" value="PRK06136.1"/>
    <property type="match status" value="1"/>
</dbReference>
<keyword evidence="3 7" id="KW-0808">Transferase</keyword>
<reference evidence="7 8" key="1">
    <citation type="submission" date="2018-08" db="EMBL/GenBank/DDBJ databases">
        <title>Whole genome sequence analysis of Dermacoccus abyssi bacteria isolated from Deep Mariana trench Micromonospora spp reveals genes involved in the environmental adaptation and production of secondary metabolites.</title>
        <authorList>
            <person name="Abdel-Mageed W.M."/>
            <person name="Lehri B."/>
            <person name="Nouioui I."/>
            <person name="Goodfellow I."/>
            <person name="Jaspars M."/>
            <person name="Karlyshev A."/>
        </authorList>
    </citation>
    <scope>NUCLEOTIDE SEQUENCE [LARGE SCALE GENOMIC DNA]</scope>
    <source>
        <strain evidence="7 8">MT1.1</strain>
    </source>
</reference>
<dbReference type="SUPFAM" id="SSF53790">
    <property type="entry name" value="Tetrapyrrole methylase"/>
    <property type="match status" value="1"/>
</dbReference>
<comment type="caution">
    <text evidence="7">The sequence shown here is derived from an EMBL/GenBank/DDBJ whole genome shotgun (WGS) entry which is preliminary data.</text>
</comment>
<evidence type="ECO:0000256" key="1">
    <source>
        <dbReference type="ARBA" id="ARBA00012162"/>
    </source>
</evidence>
<keyword evidence="2 7" id="KW-0489">Methyltransferase</keyword>
<evidence type="ECO:0000313" key="7">
    <source>
        <dbReference type="EMBL" id="RHW48146.1"/>
    </source>
</evidence>
<dbReference type="PANTHER" id="PTHR45790">
    <property type="entry name" value="SIROHEME SYNTHASE-RELATED"/>
    <property type="match status" value="1"/>
</dbReference>
<accession>A0A417ZBV7</accession>
<dbReference type="CDD" id="cd11642">
    <property type="entry name" value="SUMT"/>
    <property type="match status" value="1"/>
</dbReference>
<dbReference type="Pfam" id="PF00590">
    <property type="entry name" value="TP_methylase"/>
    <property type="match status" value="1"/>
</dbReference>
<dbReference type="Gene3D" id="3.40.1010.10">
    <property type="entry name" value="Cobalt-precorrin-4 Transmethylase, Domain 1"/>
    <property type="match status" value="1"/>
</dbReference>
<evidence type="ECO:0000259" key="6">
    <source>
        <dbReference type="Pfam" id="PF00590"/>
    </source>
</evidence>
<dbReference type="GO" id="GO:0032259">
    <property type="term" value="P:methylation"/>
    <property type="evidence" value="ECO:0007669"/>
    <property type="project" value="UniProtKB-KW"/>
</dbReference>
<dbReference type="InterPro" id="IPR006366">
    <property type="entry name" value="CobA/CysG_C"/>
</dbReference>
<dbReference type="EMBL" id="QWLM01000001">
    <property type="protein sequence ID" value="RHW48146.1"/>
    <property type="molecule type" value="Genomic_DNA"/>
</dbReference>
<name>A0A417ZBV7_9MICO</name>
<organism evidence="7 8">
    <name type="scientific">Dermacoccus abyssi</name>
    <dbReference type="NCBI Taxonomy" id="322596"/>
    <lineage>
        <taxon>Bacteria</taxon>
        <taxon>Bacillati</taxon>
        <taxon>Actinomycetota</taxon>
        <taxon>Actinomycetes</taxon>
        <taxon>Micrococcales</taxon>
        <taxon>Dermacoccaceae</taxon>
        <taxon>Dermacoccus</taxon>
    </lineage>
</organism>
<dbReference type="AlphaFoldDB" id="A0A417ZBV7"/>
<dbReference type="InterPro" id="IPR014776">
    <property type="entry name" value="4pyrrole_Mease_sub2"/>
</dbReference>
<dbReference type="Gene3D" id="3.30.950.10">
    <property type="entry name" value="Methyltransferase, Cobalt-precorrin-4 Transmethylase, Domain 2"/>
    <property type="match status" value="1"/>
</dbReference>
<dbReference type="EC" id="2.1.1.107" evidence="1"/>
<keyword evidence="4" id="KW-0949">S-adenosyl-L-methionine</keyword>
<dbReference type="GO" id="GO:0004851">
    <property type="term" value="F:uroporphyrin-III C-methyltransferase activity"/>
    <property type="evidence" value="ECO:0007669"/>
    <property type="project" value="UniProtKB-EC"/>
</dbReference>
<evidence type="ECO:0000256" key="3">
    <source>
        <dbReference type="ARBA" id="ARBA00022679"/>
    </source>
</evidence>
<protein>
    <recommendedName>
        <fullName evidence="1">uroporphyrinogen-III C-methyltransferase</fullName>
        <ecNumber evidence="1">2.1.1.107</ecNumber>
    </recommendedName>
</protein>
<proteinExistence type="predicted"/>
<gene>
    <name evidence="7" type="primary">cobA</name>
    <name evidence="7" type="ORF">D1832_01595</name>
</gene>
<dbReference type="NCBIfam" id="TIGR01469">
    <property type="entry name" value="cobA_cysG_Cterm"/>
    <property type="match status" value="1"/>
</dbReference>
<dbReference type="InterPro" id="IPR000878">
    <property type="entry name" value="4pyrrol_Mease"/>
</dbReference>
<evidence type="ECO:0000313" key="8">
    <source>
        <dbReference type="Proteomes" id="UP000285376"/>
    </source>
</evidence>
<evidence type="ECO:0000256" key="4">
    <source>
        <dbReference type="ARBA" id="ARBA00022691"/>
    </source>
</evidence>
<evidence type="ECO:0000256" key="5">
    <source>
        <dbReference type="ARBA" id="ARBA00023244"/>
    </source>
</evidence>
<dbReference type="RefSeq" id="WP_047310461.1">
    <property type="nucleotide sequence ID" value="NZ_CBCRVH010000027.1"/>
</dbReference>
<dbReference type="InterPro" id="IPR035996">
    <property type="entry name" value="4pyrrol_Methylase_sf"/>
</dbReference>
<dbReference type="InterPro" id="IPR014777">
    <property type="entry name" value="4pyrrole_Mease_sub1"/>
</dbReference>